<reference evidence="1" key="2">
    <citation type="submission" date="2022-03" db="EMBL/GenBank/DDBJ databases">
        <title>First case of bacteraemia caused by Dielma fastidiosa in a patient hospitalised with diverticulitis.</title>
        <authorList>
            <person name="Forman-Ankjaer B."/>
            <person name="Hvid-Jensen F."/>
            <person name="Kobel C.M."/>
            <person name="Greve T."/>
        </authorList>
    </citation>
    <scope>NUCLEOTIDE SEQUENCE</scope>
    <source>
        <strain evidence="1">AUH_DF_2021</strain>
    </source>
</reference>
<dbReference type="Proteomes" id="UP001276902">
    <property type="component" value="Unassembled WGS sequence"/>
</dbReference>
<dbReference type="AlphaFoldDB" id="A0A318KTD4"/>
<accession>A0A318KTD4</accession>
<dbReference type="RefSeq" id="WP_022937453.1">
    <property type="nucleotide sequence ID" value="NZ_BAABZA010000001.1"/>
</dbReference>
<evidence type="ECO:0000313" key="3">
    <source>
        <dbReference type="Proteomes" id="UP000247612"/>
    </source>
</evidence>
<keyword evidence="3" id="KW-1185">Reference proteome</keyword>
<dbReference type="STRING" id="1034346.GCA_000313565_01138"/>
<reference evidence="2 3" key="1">
    <citation type="submission" date="2018-05" db="EMBL/GenBank/DDBJ databases">
        <title>Genomic Encyclopedia of Type Strains, Phase IV (KMG-IV): sequencing the most valuable type-strain genomes for metagenomic binning, comparative biology and taxonomic classification.</title>
        <authorList>
            <person name="Goeker M."/>
        </authorList>
    </citation>
    <scope>NUCLEOTIDE SEQUENCE [LARGE SCALE GENOMIC DNA]</scope>
    <source>
        <strain evidence="2 3">JC118</strain>
    </source>
</reference>
<sequence>MKKLLIVCLLLMQPNTPKTTHEAVIFNVKTDTFYLVEYTDSLDTIHVRHLNENTRIPIACMNNEAMPLRKINFSASPKCLMNSLNNAFQLNLDSYVDLQNQLGIEDLKTLAANKNLVDILKAIQLVRTNLSITTFYSLYDAYTKLDEFTLIHEYPLLIKNASDYLPLSNFVEP</sequence>
<gene>
    <name evidence="2" type="ORF">DES51_10682</name>
    <name evidence="1" type="ORF">MQE39_05550</name>
</gene>
<dbReference type="EMBL" id="JALDAW010000011">
    <property type="protein sequence ID" value="MDY5167587.1"/>
    <property type="molecule type" value="Genomic_DNA"/>
</dbReference>
<proteinExistence type="predicted"/>
<name>A0A318KTD4_9FIRM</name>
<dbReference type="Proteomes" id="UP000247612">
    <property type="component" value="Unassembled WGS sequence"/>
</dbReference>
<organism evidence="2 3">
    <name type="scientific">Dielma fastidiosa</name>
    <dbReference type="NCBI Taxonomy" id="1034346"/>
    <lineage>
        <taxon>Bacteria</taxon>
        <taxon>Bacillati</taxon>
        <taxon>Bacillota</taxon>
        <taxon>Erysipelotrichia</taxon>
        <taxon>Erysipelotrichales</taxon>
        <taxon>Erysipelotrichaceae</taxon>
        <taxon>Dielma</taxon>
    </lineage>
</organism>
<dbReference type="EMBL" id="QJKH01000006">
    <property type="protein sequence ID" value="PXX78965.1"/>
    <property type="molecule type" value="Genomic_DNA"/>
</dbReference>
<evidence type="ECO:0000313" key="1">
    <source>
        <dbReference type="EMBL" id="MDY5167587.1"/>
    </source>
</evidence>
<comment type="caution">
    <text evidence="2">The sequence shown here is derived from an EMBL/GenBank/DDBJ whole genome shotgun (WGS) entry which is preliminary data.</text>
</comment>
<protein>
    <submittedName>
        <fullName evidence="2">Uncharacterized protein</fullName>
    </submittedName>
</protein>
<evidence type="ECO:0000313" key="2">
    <source>
        <dbReference type="EMBL" id="PXX78965.1"/>
    </source>
</evidence>
<dbReference type="OrthoDB" id="9874221at2"/>